<dbReference type="Pfam" id="PF01344">
    <property type="entry name" value="Kelch_1"/>
    <property type="match status" value="1"/>
</dbReference>
<dbReference type="EMBL" id="AMQN01007807">
    <property type="status" value="NOT_ANNOTATED_CDS"/>
    <property type="molecule type" value="Genomic_DNA"/>
</dbReference>
<dbReference type="PANTHER" id="PTHR46428:SF1">
    <property type="entry name" value="KELCH DOMAIN-CONTAINING PROTEIN 10"/>
    <property type="match status" value="1"/>
</dbReference>
<proteinExistence type="inferred from homology"/>
<dbReference type="Pfam" id="PF24681">
    <property type="entry name" value="Kelch_KLHDC2_KLHL20_DRC7"/>
    <property type="match status" value="1"/>
</dbReference>
<dbReference type="HOGENOM" id="CLU_030914_0_0_1"/>
<keyword evidence="7" id="KW-1185">Reference proteome</keyword>
<comment type="similarity">
    <text evidence="3">Belongs to the KLHDC10 family.</text>
</comment>
<dbReference type="PANTHER" id="PTHR46428">
    <property type="entry name" value="KELCH DOMAIN-CONTAINING PROTEIN 10"/>
    <property type="match status" value="1"/>
</dbReference>
<evidence type="ECO:0000256" key="3">
    <source>
        <dbReference type="ARBA" id="ARBA00038487"/>
    </source>
</evidence>
<dbReference type="OMA" id="MMSNTIK"/>
<name>R7UHE2_CAPTE</name>
<dbReference type="InterPro" id="IPR015915">
    <property type="entry name" value="Kelch-typ_b-propeller"/>
</dbReference>
<evidence type="ECO:0000256" key="2">
    <source>
        <dbReference type="ARBA" id="ARBA00022737"/>
    </source>
</evidence>
<dbReference type="InterPro" id="IPR011043">
    <property type="entry name" value="Gal_Oxase/kelch_b-propeller"/>
</dbReference>
<dbReference type="SUPFAM" id="SSF50965">
    <property type="entry name" value="Galactose oxidase, central domain"/>
    <property type="match status" value="1"/>
</dbReference>
<dbReference type="Gene3D" id="2.120.10.80">
    <property type="entry name" value="Kelch-type beta propeller"/>
    <property type="match status" value="2"/>
</dbReference>
<gene>
    <name evidence="5" type="ORF">CAPTEDRAFT_184186</name>
</gene>
<dbReference type="InterPro" id="IPR052125">
    <property type="entry name" value="KLHDC10"/>
</dbReference>
<evidence type="ECO:0000256" key="4">
    <source>
        <dbReference type="ARBA" id="ARBA00041041"/>
    </source>
</evidence>
<reference evidence="5 7" key="2">
    <citation type="journal article" date="2013" name="Nature">
        <title>Insights into bilaterian evolution from three spiralian genomes.</title>
        <authorList>
            <person name="Simakov O."/>
            <person name="Marletaz F."/>
            <person name="Cho S.J."/>
            <person name="Edsinger-Gonzales E."/>
            <person name="Havlak P."/>
            <person name="Hellsten U."/>
            <person name="Kuo D.H."/>
            <person name="Larsson T."/>
            <person name="Lv J."/>
            <person name="Arendt D."/>
            <person name="Savage R."/>
            <person name="Osoegawa K."/>
            <person name="de Jong P."/>
            <person name="Grimwood J."/>
            <person name="Chapman J.A."/>
            <person name="Shapiro H."/>
            <person name="Aerts A."/>
            <person name="Otillar R.P."/>
            <person name="Terry A.Y."/>
            <person name="Boore J.L."/>
            <person name="Grigoriev I.V."/>
            <person name="Lindberg D.R."/>
            <person name="Seaver E.C."/>
            <person name="Weisblat D.A."/>
            <person name="Putnam N.H."/>
            <person name="Rokhsar D.S."/>
        </authorList>
    </citation>
    <scope>NUCLEOTIDE SEQUENCE</scope>
    <source>
        <strain evidence="5 7">I ESC-2004</strain>
    </source>
</reference>
<evidence type="ECO:0000256" key="1">
    <source>
        <dbReference type="ARBA" id="ARBA00022441"/>
    </source>
</evidence>
<dbReference type="InterPro" id="IPR006652">
    <property type="entry name" value="Kelch_1"/>
</dbReference>
<evidence type="ECO:0000313" key="7">
    <source>
        <dbReference type="Proteomes" id="UP000014760"/>
    </source>
</evidence>
<keyword evidence="2" id="KW-0677">Repeat</keyword>
<evidence type="ECO:0000313" key="6">
    <source>
        <dbReference type="EnsemblMetazoa" id="CapteP184186"/>
    </source>
</evidence>
<dbReference type="OrthoDB" id="7676067at2759"/>
<dbReference type="EMBL" id="KB301444">
    <property type="protein sequence ID" value="ELU05503.1"/>
    <property type="molecule type" value="Genomic_DNA"/>
</dbReference>
<sequence length="407" mass="46354">MVLPEVCDVIFSPVVEEVLPSSTESLPVGRSGHCCCTDGSYLYVYGGYNPEPHTSLHLEENNLHPGLIVIPNREVLIELWIFHIASRRWTLVQRPLIPEAAASSCMVRFGRHLLVFGGSVFAYGGMMSNSLHVCSLHDMTWSVVDCGGAYTDYPPKAYGQSVTVVQNEMLYVFGGSVNLYMAPVSDLHRINLRSNRHQRNWERLNPGGEVPRGRYKHEMVEYDNRLYLFGGGQFSNAEGLDCVHVYCIDHNYWALEETMPDENNGFPKSRKYFGCAQRDNIVIICGGEHPKSEALDDLWTLDLNQLQWRRLNCSLPKPIYFHRVALTPSGKLYIYGGIVGDSERTSKLLSVQIFFPKLSELSWERLTEHFHSLHQRTRSELQMLGIPPSFLHRLERPKLGSLVELRQ</sequence>
<organism evidence="5">
    <name type="scientific">Capitella teleta</name>
    <name type="common">Polychaete worm</name>
    <dbReference type="NCBI Taxonomy" id="283909"/>
    <lineage>
        <taxon>Eukaryota</taxon>
        <taxon>Metazoa</taxon>
        <taxon>Spiralia</taxon>
        <taxon>Lophotrochozoa</taxon>
        <taxon>Annelida</taxon>
        <taxon>Polychaeta</taxon>
        <taxon>Sedentaria</taxon>
        <taxon>Scolecida</taxon>
        <taxon>Capitellidae</taxon>
        <taxon>Capitella</taxon>
    </lineage>
</organism>
<dbReference type="GO" id="GO:0032874">
    <property type="term" value="P:positive regulation of stress-activated MAPK cascade"/>
    <property type="evidence" value="ECO:0007669"/>
    <property type="project" value="TreeGrafter"/>
</dbReference>
<dbReference type="AlphaFoldDB" id="R7UHE2"/>
<reference evidence="6" key="3">
    <citation type="submission" date="2015-06" db="UniProtKB">
        <authorList>
            <consortium name="EnsemblMetazoa"/>
        </authorList>
    </citation>
    <scope>IDENTIFICATION</scope>
</reference>
<dbReference type="Proteomes" id="UP000014760">
    <property type="component" value="Unassembled WGS sequence"/>
</dbReference>
<reference evidence="7" key="1">
    <citation type="submission" date="2012-12" db="EMBL/GenBank/DDBJ databases">
        <authorList>
            <person name="Hellsten U."/>
            <person name="Grimwood J."/>
            <person name="Chapman J.A."/>
            <person name="Shapiro H."/>
            <person name="Aerts A."/>
            <person name="Otillar R.P."/>
            <person name="Terry A.Y."/>
            <person name="Boore J.L."/>
            <person name="Simakov O."/>
            <person name="Marletaz F."/>
            <person name="Cho S.-J."/>
            <person name="Edsinger-Gonzales E."/>
            <person name="Havlak P."/>
            <person name="Kuo D.-H."/>
            <person name="Larsson T."/>
            <person name="Lv J."/>
            <person name="Arendt D."/>
            <person name="Savage R."/>
            <person name="Osoegawa K."/>
            <person name="de Jong P."/>
            <person name="Lindberg D.R."/>
            <person name="Seaver E.C."/>
            <person name="Weisblat D.A."/>
            <person name="Putnam N.H."/>
            <person name="Grigoriev I.V."/>
            <person name="Rokhsar D.S."/>
        </authorList>
    </citation>
    <scope>NUCLEOTIDE SEQUENCE</scope>
    <source>
        <strain evidence="7">I ESC-2004</strain>
    </source>
</reference>
<dbReference type="EnsemblMetazoa" id="CapteT184186">
    <property type="protein sequence ID" value="CapteP184186"/>
    <property type="gene ID" value="CapteG184186"/>
</dbReference>
<protein>
    <recommendedName>
        <fullName evidence="4">Kelch domain-containing protein 10</fullName>
    </recommendedName>
</protein>
<evidence type="ECO:0000313" key="5">
    <source>
        <dbReference type="EMBL" id="ELU05503.1"/>
    </source>
</evidence>
<keyword evidence="1" id="KW-0880">Kelch repeat</keyword>
<accession>R7UHE2</accession>
<dbReference type="STRING" id="283909.R7UHE2"/>